<dbReference type="PROSITE" id="PS50943">
    <property type="entry name" value="HTH_CROC1"/>
    <property type="match status" value="1"/>
</dbReference>
<accession>B9YBT4</accession>
<gene>
    <name evidence="3" type="ORF">HOLDEFILI_03291</name>
</gene>
<dbReference type="SMART" id="SM00530">
    <property type="entry name" value="HTH_XRE"/>
    <property type="match status" value="1"/>
</dbReference>
<feature type="domain" description="HTH cro/C1-type" evidence="2">
    <location>
        <begin position="34"/>
        <end position="88"/>
    </location>
</feature>
<dbReference type="CDD" id="cd00093">
    <property type="entry name" value="HTH_XRE"/>
    <property type="match status" value="1"/>
</dbReference>
<evidence type="ECO:0000256" key="1">
    <source>
        <dbReference type="ARBA" id="ARBA00023125"/>
    </source>
</evidence>
<dbReference type="Proteomes" id="UP000005950">
    <property type="component" value="Unassembled WGS sequence"/>
</dbReference>
<dbReference type="InterPro" id="IPR001387">
    <property type="entry name" value="Cro/C1-type_HTH"/>
</dbReference>
<dbReference type="InterPro" id="IPR010982">
    <property type="entry name" value="Lambda_DNA-bd_dom_sf"/>
</dbReference>
<evidence type="ECO:0000313" key="3">
    <source>
        <dbReference type="EMBL" id="EEF66551.1"/>
    </source>
</evidence>
<reference evidence="3 4" key="2">
    <citation type="submission" date="2009-02" db="EMBL/GenBank/DDBJ databases">
        <title>Draft genome sequence of Holdemania filiformis DSM 12042.</title>
        <authorList>
            <person name="Sudarsanam P."/>
            <person name="Ley R."/>
            <person name="Guruge J."/>
            <person name="Turnbaugh P.J."/>
            <person name="Mahowald M."/>
            <person name="Liep D."/>
            <person name="Gordon J."/>
        </authorList>
    </citation>
    <scope>NUCLEOTIDE SEQUENCE [LARGE SCALE GENOMIC DNA]</scope>
    <source>
        <strain evidence="3 4">DSM 12042</strain>
    </source>
</reference>
<keyword evidence="1 3" id="KW-0238">DNA-binding</keyword>
<organism evidence="3 4">
    <name type="scientific">Holdemania filiformis DSM 12042</name>
    <dbReference type="NCBI Taxonomy" id="545696"/>
    <lineage>
        <taxon>Bacteria</taxon>
        <taxon>Bacillati</taxon>
        <taxon>Bacillota</taxon>
        <taxon>Erysipelotrichia</taxon>
        <taxon>Erysipelotrichales</taxon>
        <taxon>Erysipelotrichaceae</taxon>
        <taxon>Holdemania</taxon>
    </lineage>
</organism>
<dbReference type="eggNOG" id="COG1476">
    <property type="taxonomic scope" value="Bacteria"/>
</dbReference>
<evidence type="ECO:0000313" key="4">
    <source>
        <dbReference type="Proteomes" id="UP000005950"/>
    </source>
</evidence>
<evidence type="ECO:0000259" key="2">
    <source>
        <dbReference type="PROSITE" id="PS50943"/>
    </source>
</evidence>
<proteinExistence type="predicted"/>
<dbReference type="HOGENOM" id="CLU_066192_44_1_9"/>
<protein>
    <submittedName>
        <fullName evidence="3">DNA-binding helix-turn-helix protein</fullName>
    </submittedName>
</protein>
<name>B9YBT4_9FIRM</name>
<dbReference type="SUPFAM" id="SSF47413">
    <property type="entry name" value="lambda repressor-like DNA-binding domains"/>
    <property type="match status" value="1"/>
</dbReference>
<comment type="caution">
    <text evidence="3">The sequence shown here is derived from an EMBL/GenBank/DDBJ whole genome shotgun (WGS) entry which is preliminary data.</text>
</comment>
<dbReference type="PANTHER" id="PTHR46558">
    <property type="entry name" value="TRACRIPTIONAL REGULATORY PROTEIN-RELATED-RELATED"/>
    <property type="match status" value="1"/>
</dbReference>
<dbReference type="EMBL" id="ACCF01000205">
    <property type="protein sequence ID" value="EEF66551.1"/>
    <property type="molecule type" value="Genomic_DNA"/>
</dbReference>
<dbReference type="Gene3D" id="1.10.260.40">
    <property type="entry name" value="lambda repressor-like DNA-binding domains"/>
    <property type="match status" value="1"/>
</dbReference>
<sequence length="94" mass="11039">MQEICYTHIYTVPLKSKKGGEPMASNKYRFESKIHVYRATKRMTQQELADLVGVSRQTIMQLERNRYNPSMLLVYNIAKVFGVTIEDLFDFEEV</sequence>
<dbReference type="GO" id="GO:0003677">
    <property type="term" value="F:DNA binding"/>
    <property type="evidence" value="ECO:0007669"/>
    <property type="project" value="UniProtKB-KW"/>
</dbReference>
<dbReference type="PANTHER" id="PTHR46558:SF4">
    <property type="entry name" value="DNA-BIDING PHAGE PROTEIN"/>
    <property type="match status" value="1"/>
</dbReference>
<dbReference type="STRING" id="545696.HOLDEFILI_03291"/>
<reference evidence="3 4" key="1">
    <citation type="submission" date="2008-12" db="EMBL/GenBank/DDBJ databases">
        <authorList>
            <person name="Fulton L."/>
            <person name="Clifton S."/>
            <person name="Fulton B."/>
            <person name="Xu J."/>
            <person name="Minx P."/>
            <person name="Pepin K.H."/>
            <person name="Johnson M."/>
            <person name="Bhonagiri V."/>
            <person name="Nash W.E."/>
            <person name="Mardis E.R."/>
            <person name="Wilson R.K."/>
        </authorList>
    </citation>
    <scope>NUCLEOTIDE SEQUENCE [LARGE SCALE GENOMIC DNA]</scope>
    <source>
        <strain evidence="3 4">DSM 12042</strain>
    </source>
</reference>
<dbReference type="Pfam" id="PF01381">
    <property type="entry name" value="HTH_3"/>
    <property type="match status" value="1"/>
</dbReference>
<dbReference type="AlphaFoldDB" id="B9YBT4"/>